<feature type="domain" description="Recombinase" evidence="3">
    <location>
        <begin position="155"/>
        <end position="300"/>
    </location>
</feature>
<dbReference type="InterPro" id="IPR006119">
    <property type="entry name" value="Resolv_N"/>
</dbReference>
<feature type="coiled-coil region" evidence="1">
    <location>
        <begin position="389"/>
        <end position="445"/>
    </location>
</feature>
<organism evidence="4 5">
    <name type="scientific">Eisenbergiella massiliensis</name>
    <dbReference type="NCBI Taxonomy" id="1720294"/>
    <lineage>
        <taxon>Bacteria</taxon>
        <taxon>Bacillati</taxon>
        <taxon>Bacillota</taxon>
        <taxon>Clostridia</taxon>
        <taxon>Lachnospirales</taxon>
        <taxon>Lachnospiraceae</taxon>
        <taxon>Eisenbergiella</taxon>
    </lineage>
</organism>
<dbReference type="PROSITE" id="PS51736">
    <property type="entry name" value="RECOMBINASES_3"/>
    <property type="match status" value="1"/>
</dbReference>
<dbReference type="Pfam" id="PF13408">
    <property type="entry name" value="Zn_ribbon_recom"/>
    <property type="match status" value="1"/>
</dbReference>
<comment type="caution">
    <text evidence="4">The sequence shown here is derived from an EMBL/GenBank/DDBJ whole genome shotgun (WGS) entry which is preliminary data.</text>
</comment>
<dbReference type="InterPro" id="IPR050639">
    <property type="entry name" value="SSR_resolvase"/>
</dbReference>
<dbReference type="GO" id="GO:0003677">
    <property type="term" value="F:DNA binding"/>
    <property type="evidence" value="ECO:0007669"/>
    <property type="project" value="InterPro"/>
</dbReference>
<dbReference type="InterPro" id="IPR038109">
    <property type="entry name" value="DNA_bind_recomb_sf"/>
</dbReference>
<dbReference type="PANTHER" id="PTHR30461">
    <property type="entry name" value="DNA-INVERTASE FROM LAMBDOID PROPHAGE"/>
    <property type="match status" value="1"/>
</dbReference>
<evidence type="ECO:0000259" key="3">
    <source>
        <dbReference type="PROSITE" id="PS51737"/>
    </source>
</evidence>
<dbReference type="Gene3D" id="3.90.1750.20">
    <property type="entry name" value="Putative Large Serine Recombinase, Chain B, Domain 2"/>
    <property type="match status" value="1"/>
</dbReference>
<evidence type="ECO:0000259" key="2">
    <source>
        <dbReference type="PROSITE" id="PS51736"/>
    </source>
</evidence>
<dbReference type="InterPro" id="IPR025827">
    <property type="entry name" value="Zn_ribbon_recom_dom"/>
</dbReference>
<dbReference type="EMBL" id="QVLV01000018">
    <property type="protein sequence ID" value="RGE57042.1"/>
    <property type="molecule type" value="Genomic_DNA"/>
</dbReference>
<evidence type="ECO:0000313" key="5">
    <source>
        <dbReference type="Proteomes" id="UP000260812"/>
    </source>
</evidence>
<dbReference type="GeneID" id="97989227"/>
<dbReference type="PROSITE" id="PS51737">
    <property type="entry name" value="RECOMBINASE_DNA_BIND"/>
    <property type="match status" value="1"/>
</dbReference>
<gene>
    <name evidence="4" type="ORF">DXC51_20750</name>
</gene>
<dbReference type="CDD" id="cd00338">
    <property type="entry name" value="Ser_Recombinase"/>
    <property type="match status" value="1"/>
</dbReference>
<name>A0A3E3HZ03_9FIRM</name>
<keyword evidence="5" id="KW-1185">Reference proteome</keyword>
<dbReference type="Pfam" id="PF00239">
    <property type="entry name" value="Resolvase"/>
    <property type="match status" value="1"/>
</dbReference>
<dbReference type="RefSeq" id="WP_117545319.1">
    <property type="nucleotide sequence ID" value="NZ_QVLV01000018.1"/>
</dbReference>
<protein>
    <submittedName>
        <fullName evidence="4">Recombinase family protein</fullName>
    </submittedName>
</protein>
<accession>A0A3E3HZ03</accession>
<sequence length="494" mass="56713">MDNRIDAIYGRQSIDKKDSISIESQFEFCRYELKGGEAKEYKDKGYSGKNIERPDFQRLLRDIRAGLIRRVIVYKLDRISRSIVDFAKLMELFKQYNVEFVSCTEKFDTSTPMGRAMLNICIVFAQLERESIQMRVQDAFYSRCAKGYYMRGRAPYGFDTEPIVMDGIKTKRLVENAEMDYAELMYEMYAEPENSYGDITRYFTENEIMVYGKTLKRGFVGQLLRNPVYVQADMDIYEYFKAQGAKIESPPELFTGEFSCYLYQGREGEENILVIAPHKGRIPSSLWLAVQHKLSQNTTFQNGRKCHNTWLAGKIKCGCCGYALASLNAPNGVTYMRCKQRLENKSCQGPGTLTKHDLEKSVYEEMVKKMREFQTLKGSNKAEGYNPKLTAARAKLAKIEGEIEKLIDTLTGANPLLLQYANSRIEELDAERQKQLKLVADLTANSVSSSQVDSITGYLSHWEDVSFDDKRRVLDTLVSKVEATRTELAIEWKI</sequence>
<proteinExistence type="predicted"/>
<dbReference type="Gene3D" id="3.40.50.1390">
    <property type="entry name" value="Resolvase, N-terminal catalytic domain"/>
    <property type="match status" value="1"/>
</dbReference>
<dbReference type="GO" id="GO:0000150">
    <property type="term" value="F:DNA strand exchange activity"/>
    <property type="evidence" value="ECO:0007669"/>
    <property type="project" value="InterPro"/>
</dbReference>
<evidence type="ECO:0000313" key="4">
    <source>
        <dbReference type="EMBL" id="RGE57042.1"/>
    </source>
</evidence>
<dbReference type="InterPro" id="IPR036162">
    <property type="entry name" value="Resolvase-like_N_sf"/>
</dbReference>
<evidence type="ECO:0000256" key="1">
    <source>
        <dbReference type="SAM" id="Coils"/>
    </source>
</evidence>
<dbReference type="SMART" id="SM00857">
    <property type="entry name" value="Resolvase"/>
    <property type="match status" value="1"/>
</dbReference>
<dbReference type="PANTHER" id="PTHR30461:SF23">
    <property type="entry name" value="DNA RECOMBINASE-RELATED"/>
    <property type="match status" value="1"/>
</dbReference>
<dbReference type="AlphaFoldDB" id="A0A3E3HZ03"/>
<dbReference type="Pfam" id="PF07508">
    <property type="entry name" value="Recombinase"/>
    <property type="match status" value="1"/>
</dbReference>
<dbReference type="SUPFAM" id="SSF53041">
    <property type="entry name" value="Resolvase-like"/>
    <property type="match status" value="1"/>
</dbReference>
<keyword evidence="1" id="KW-0175">Coiled coil</keyword>
<dbReference type="InterPro" id="IPR011109">
    <property type="entry name" value="DNA_bind_recombinase_dom"/>
</dbReference>
<reference evidence="4" key="1">
    <citation type="submission" date="2018-08" db="EMBL/GenBank/DDBJ databases">
        <title>A genome reference for cultivated species of the human gut microbiota.</title>
        <authorList>
            <person name="Zou Y."/>
            <person name="Xue W."/>
            <person name="Luo G."/>
        </authorList>
    </citation>
    <scope>NUCLEOTIDE SEQUENCE [LARGE SCALE GENOMIC DNA]</scope>
    <source>
        <strain evidence="4">TF05-5AC</strain>
    </source>
</reference>
<feature type="domain" description="Resolvase/invertase-type recombinase catalytic" evidence="2">
    <location>
        <begin position="5"/>
        <end position="147"/>
    </location>
</feature>
<dbReference type="Proteomes" id="UP000260812">
    <property type="component" value="Unassembled WGS sequence"/>
</dbReference>